<keyword evidence="5" id="KW-0645">Protease</keyword>
<dbReference type="Pfam" id="PF03717">
    <property type="entry name" value="PBP_dimer"/>
    <property type="match status" value="1"/>
</dbReference>
<dbReference type="GO" id="GO:0009252">
    <property type="term" value="P:peptidoglycan biosynthetic process"/>
    <property type="evidence" value="ECO:0007669"/>
    <property type="project" value="UniProtKB-KW"/>
</dbReference>
<evidence type="ECO:0000313" key="16">
    <source>
        <dbReference type="EMBL" id="OGY51812.1"/>
    </source>
</evidence>
<feature type="transmembrane region" description="Helical" evidence="13">
    <location>
        <begin position="61"/>
        <end position="79"/>
    </location>
</feature>
<evidence type="ECO:0000256" key="10">
    <source>
        <dbReference type="ARBA" id="ARBA00022989"/>
    </source>
</evidence>
<dbReference type="InterPro" id="IPR017790">
    <property type="entry name" value="Penicillin-binding_protein_2"/>
</dbReference>
<evidence type="ECO:0000259" key="14">
    <source>
        <dbReference type="Pfam" id="PF00905"/>
    </source>
</evidence>
<dbReference type="InterPro" id="IPR036138">
    <property type="entry name" value="PBP_dimer_sf"/>
</dbReference>
<dbReference type="Proteomes" id="UP000177310">
    <property type="component" value="Unassembled WGS sequence"/>
</dbReference>
<dbReference type="SUPFAM" id="SSF56519">
    <property type="entry name" value="Penicillin binding protein dimerisation domain"/>
    <property type="match status" value="1"/>
</dbReference>
<dbReference type="Pfam" id="PF00905">
    <property type="entry name" value="Transpeptidase"/>
    <property type="match status" value="1"/>
</dbReference>
<keyword evidence="12" id="KW-0961">Cell wall biogenesis/degradation</keyword>
<organism evidence="16 17">
    <name type="scientific">Candidatus Buchananbacteria bacterium RIFCSPHIGHO2_02_FULL_56_16</name>
    <dbReference type="NCBI Taxonomy" id="1797542"/>
    <lineage>
        <taxon>Bacteria</taxon>
        <taxon>Candidatus Buchananiibacteriota</taxon>
    </lineage>
</organism>
<feature type="domain" description="Penicillin-binding protein transpeptidase" evidence="14">
    <location>
        <begin position="318"/>
        <end position="644"/>
    </location>
</feature>
<protein>
    <submittedName>
        <fullName evidence="16">Penicillin-binding protein 2</fullName>
    </submittedName>
</protein>
<dbReference type="Gene3D" id="3.30.1390.30">
    <property type="entry name" value="Penicillin-binding protein 2a, domain 3"/>
    <property type="match status" value="1"/>
</dbReference>
<dbReference type="InterPro" id="IPR050515">
    <property type="entry name" value="Beta-lactam/transpept"/>
</dbReference>
<dbReference type="STRING" id="1797542.A3J59_01850"/>
<comment type="subcellular location">
    <subcellularLocation>
        <location evidence="2">Cell membrane</location>
    </subcellularLocation>
    <subcellularLocation>
        <location evidence="1">Membrane</location>
        <topology evidence="1">Single-pass membrane protein</topology>
    </subcellularLocation>
</comment>
<evidence type="ECO:0000256" key="7">
    <source>
        <dbReference type="ARBA" id="ARBA00022801"/>
    </source>
</evidence>
<dbReference type="GO" id="GO:0071555">
    <property type="term" value="P:cell wall organization"/>
    <property type="evidence" value="ECO:0007669"/>
    <property type="project" value="UniProtKB-KW"/>
</dbReference>
<keyword evidence="6 13" id="KW-0812">Transmembrane</keyword>
<dbReference type="GO" id="GO:0008658">
    <property type="term" value="F:penicillin binding"/>
    <property type="evidence" value="ECO:0007669"/>
    <property type="project" value="InterPro"/>
</dbReference>
<evidence type="ECO:0000256" key="6">
    <source>
        <dbReference type="ARBA" id="ARBA00022692"/>
    </source>
</evidence>
<name>A0A1G1YHK2_9BACT</name>
<comment type="caution">
    <text evidence="16">The sequence shown here is derived from an EMBL/GenBank/DDBJ whole genome shotgun (WGS) entry which is preliminary data.</text>
</comment>
<dbReference type="EMBL" id="MHIL01000014">
    <property type="protein sequence ID" value="OGY51812.1"/>
    <property type="molecule type" value="Genomic_DNA"/>
</dbReference>
<dbReference type="GO" id="GO:0006508">
    <property type="term" value="P:proteolysis"/>
    <property type="evidence" value="ECO:0007669"/>
    <property type="project" value="UniProtKB-KW"/>
</dbReference>
<evidence type="ECO:0000256" key="5">
    <source>
        <dbReference type="ARBA" id="ARBA00022670"/>
    </source>
</evidence>
<dbReference type="InterPro" id="IPR001460">
    <property type="entry name" value="PCN-bd_Tpept"/>
</dbReference>
<dbReference type="Gene3D" id="3.40.710.10">
    <property type="entry name" value="DD-peptidase/beta-lactamase superfamily"/>
    <property type="match status" value="1"/>
</dbReference>
<dbReference type="PANTHER" id="PTHR30627:SF2">
    <property type="entry name" value="PEPTIDOGLYCAN D,D-TRANSPEPTIDASE MRDA"/>
    <property type="match status" value="1"/>
</dbReference>
<evidence type="ECO:0000256" key="8">
    <source>
        <dbReference type="ARBA" id="ARBA00022960"/>
    </source>
</evidence>
<proteinExistence type="predicted"/>
<reference evidence="16 17" key="1">
    <citation type="journal article" date="2016" name="Nat. Commun.">
        <title>Thousands of microbial genomes shed light on interconnected biogeochemical processes in an aquifer system.</title>
        <authorList>
            <person name="Anantharaman K."/>
            <person name="Brown C.T."/>
            <person name="Hug L.A."/>
            <person name="Sharon I."/>
            <person name="Castelle C.J."/>
            <person name="Probst A.J."/>
            <person name="Thomas B.C."/>
            <person name="Singh A."/>
            <person name="Wilkins M.J."/>
            <person name="Karaoz U."/>
            <person name="Brodie E.L."/>
            <person name="Williams K.H."/>
            <person name="Hubbard S.S."/>
            <person name="Banfield J.F."/>
        </authorList>
    </citation>
    <scope>NUCLEOTIDE SEQUENCE [LARGE SCALE GENOMIC DNA]</scope>
</reference>
<dbReference type="AlphaFoldDB" id="A0A1G1YHK2"/>
<sequence length="654" mass="71541">MLKRLQSDPFGLGGGGRFRGYVVNGAAESIDWFKGDRRTKRLDDTVALPTASLLNRDRLRLWLVLLIIGLAALLGRVSYLQLVRGQYYQTVAEGNRVRIYTVKAPRGVVYDRNQTLLVKNVPSFSLAVIPVDLPTDPEPRAATIQYLAARSGLTEAAITEQINQVPPYSYQPLTVKENVNFDEAALVKIQSSQYPGVMLKTDSRRQYLQSSTTPSLSHLLGYMSKMSPEQLDTYLGIGYAFDDSIGKTGLELSYEPALKGQNGREYAEVDALGEIKKVLAYQKPQPGQNLELTIDLELQQQAEQSLRRVMDQYGKQRGSVIVLDPNNGEVLAMVSLPGFDSNVFVSGGESGLITSLFNDPDQPLFDRSISGEYPSGSTFKLVVAAAALQEGLITPQTGVNSVGGLSVGRWFFPDWKAGGHGWTTVTKALAESVNTFFYMVGGGYQNFSGLGVDRIKTYAEKFGLNQKLGIDLPQEATGLLPSEAWKEEVKGEQWYIGDTYHLAIGQGDLLVTPLQVAAWTSVFANGGALYQPHLVRAIGSGEDQPPVPVQPKILNEHFIDSANIETVRQGLRQGVLYGSSRGLGSLPVTVAAKTGTAEWSSQRPPHAWVTAFAPFEQPELVVTVLIEEGEEGSRLAVPIAADVITWWAENRLNR</sequence>
<keyword evidence="8" id="KW-0133">Cell shape</keyword>
<evidence type="ECO:0000256" key="12">
    <source>
        <dbReference type="ARBA" id="ARBA00023316"/>
    </source>
</evidence>
<keyword evidence="10 13" id="KW-1133">Transmembrane helix</keyword>
<evidence type="ECO:0000256" key="13">
    <source>
        <dbReference type="SAM" id="Phobius"/>
    </source>
</evidence>
<dbReference type="GO" id="GO:0009002">
    <property type="term" value="F:serine-type D-Ala-D-Ala carboxypeptidase activity"/>
    <property type="evidence" value="ECO:0007669"/>
    <property type="project" value="InterPro"/>
</dbReference>
<evidence type="ECO:0000256" key="4">
    <source>
        <dbReference type="ARBA" id="ARBA00022519"/>
    </source>
</evidence>
<dbReference type="PANTHER" id="PTHR30627">
    <property type="entry name" value="PEPTIDOGLYCAN D,D-TRANSPEPTIDASE"/>
    <property type="match status" value="1"/>
</dbReference>
<dbReference type="GO" id="GO:0008360">
    <property type="term" value="P:regulation of cell shape"/>
    <property type="evidence" value="ECO:0007669"/>
    <property type="project" value="UniProtKB-KW"/>
</dbReference>
<gene>
    <name evidence="16" type="ORF">A3J59_01850</name>
</gene>
<keyword evidence="7" id="KW-0378">Hydrolase</keyword>
<dbReference type="InterPro" id="IPR005311">
    <property type="entry name" value="PBP_dimer"/>
</dbReference>
<evidence type="ECO:0000256" key="3">
    <source>
        <dbReference type="ARBA" id="ARBA00022475"/>
    </source>
</evidence>
<keyword evidence="3" id="KW-1003">Cell membrane</keyword>
<dbReference type="SUPFAM" id="SSF56601">
    <property type="entry name" value="beta-lactamase/transpeptidase-like"/>
    <property type="match status" value="1"/>
</dbReference>
<feature type="domain" description="Penicillin-binding protein dimerisation" evidence="15">
    <location>
        <begin position="102"/>
        <end position="277"/>
    </location>
</feature>
<accession>A0A1G1YHK2</accession>
<keyword evidence="4" id="KW-0997">Cell inner membrane</keyword>
<dbReference type="NCBIfam" id="TIGR03423">
    <property type="entry name" value="pbp2_mrdA"/>
    <property type="match status" value="1"/>
</dbReference>
<keyword evidence="9" id="KW-0573">Peptidoglycan synthesis</keyword>
<evidence type="ECO:0000313" key="17">
    <source>
        <dbReference type="Proteomes" id="UP000177310"/>
    </source>
</evidence>
<dbReference type="InterPro" id="IPR012338">
    <property type="entry name" value="Beta-lactam/transpept-like"/>
</dbReference>
<evidence type="ECO:0000256" key="1">
    <source>
        <dbReference type="ARBA" id="ARBA00004167"/>
    </source>
</evidence>
<evidence type="ECO:0000256" key="9">
    <source>
        <dbReference type="ARBA" id="ARBA00022984"/>
    </source>
</evidence>
<evidence type="ECO:0000256" key="2">
    <source>
        <dbReference type="ARBA" id="ARBA00004236"/>
    </source>
</evidence>
<evidence type="ECO:0000256" key="11">
    <source>
        <dbReference type="ARBA" id="ARBA00023136"/>
    </source>
</evidence>
<dbReference type="Gene3D" id="3.90.1310.10">
    <property type="entry name" value="Penicillin-binding protein 2a (Domain 2)"/>
    <property type="match status" value="1"/>
</dbReference>
<dbReference type="GO" id="GO:0005886">
    <property type="term" value="C:plasma membrane"/>
    <property type="evidence" value="ECO:0007669"/>
    <property type="project" value="UniProtKB-SubCell"/>
</dbReference>
<keyword evidence="11 13" id="KW-0472">Membrane</keyword>
<evidence type="ECO:0000259" key="15">
    <source>
        <dbReference type="Pfam" id="PF03717"/>
    </source>
</evidence>
<dbReference type="GO" id="GO:0071972">
    <property type="term" value="F:peptidoglycan L,D-transpeptidase activity"/>
    <property type="evidence" value="ECO:0007669"/>
    <property type="project" value="TreeGrafter"/>
</dbReference>